<sequence>MFRRIALRDLLQCRLRLNLNNLAGVRRNKTMATSSDQSIVWMDMELSGLDISKDHILELACLVTDEQLNIKSNDFHLIINQPDEVLDSMDEWCTEHHQSTGLTDAVRRSTISLRSAEQQLLTFLKKYVPEKSSPLAGNSIYMDRLFLRTHMKIVDEYLHYRIIDVSTISELAKRWNHSVASSAPKKQCLHRALDDVRESIEQLKYYKSSFFKCLQ</sequence>
<dbReference type="InterPro" id="IPR022894">
    <property type="entry name" value="Oligoribonuclease"/>
</dbReference>
<name>A0A0C9QJC6_9HYME</name>
<dbReference type="NCBIfam" id="NF003765">
    <property type="entry name" value="PRK05359.1"/>
    <property type="match status" value="1"/>
</dbReference>
<evidence type="ECO:0000256" key="2">
    <source>
        <dbReference type="ARBA" id="ARBA00022722"/>
    </source>
</evidence>
<dbReference type="Gene3D" id="3.30.420.10">
    <property type="entry name" value="Ribonuclease H-like superfamily/Ribonuclease H"/>
    <property type="match status" value="1"/>
</dbReference>
<dbReference type="PANTHER" id="PTHR11046:SF0">
    <property type="entry name" value="OLIGORIBONUCLEASE, MITOCHONDRIAL"/>
    <property type="match status" value="1"/>
</dbReference>
<evidence type="ECO:0000259" key="6">
    <source>
        <dbReference type="SMART" id="SM00479"/>
    </source>
</evidence>
<dbReference type="PANTHER" id="PTHR11046">
    <property type="entry name" value="OLIGORIBONUCLEASE, MITOCHONDRIAL"/>
    <property type="match status" value="1"/>
</dbReference>
<keyword evidence="4" id="KW-0269">Exonuclease</keyword>
<comment type="similarity">
    <text evidence="1">Belongs to the oligoribonuclease family.</text>
</comment>
<dbReference type="InterPro" id="IPR013520">
    <property type="entry name" value="Ribonucl_H"/>
</dbReference>
<dbReference type="SMART" id="SM00479">
    <property type="entry name" value="EXOIII"/>
    <property type="match status" value="1"/>
</dbReference>
<dbReference type="GO" id="GO:0003676">
    <property type="term" value="F:nucleic acid binding"/>
    <property type="evidence" value="ECO:0007669"/>
    <property type="project" value="InterPro"/>
</dbReference>
<dbReference type="EMBL" id="GBYB01003629">
    <property type="protein sequence ID" value="JAG73396.1"/>
    <property type="molecule type" value="Transcribed_RNA"/>
</dbReference>
<dbReference type="GO" id="GO:0000175">
    <property type="term" value="F:3'-5'-RNA exonuclease activity"/>
    <property type="evidence" value="ECO:0007669"/>
    <property type="project" value="InterPro"/>
</dbReference>
<feature type="domain" description="Exonuclease" evidence="6">
    <location>
        <begin position="38"/>
        <end position="212"/>
    </location>
</feature>
<protein>
    <recommendedName>
        <fullName evidence="5">Probable oligoribonuclease</fullName>
    </recommendedName>
</protein>
<dbReference type="InterPro" id="IPR036397">
    <property type="entry name" value="RNaseH_sf"/>
</dbReference>
<evidence type="ECO:0000256" key="5">
    <source>
        <dbReference type="ARBA" id="ARBA00072681"/>
    </source>
</evidence>
<proteinExistence type="inferred from homology"/>
<dbReference type="InterPro" id="IPR012337">
    <property type="entry name" value="RNaseH-like_sf"/>
</dbReference>
<dbReference type="GO" id="GO:0005739">
    <property type="term" value="C:mitochondrion"/>
    <property type="evidence" value="ECO:0007669"/>
    <property type="project" value="TreeGrafter"/>
</dbReference>
<dbReference type="CDD" id="cd06135">
    <property type="entry name" value="Orn"/>
    <property type="match status" value="1"/>
</dbReference>
<gene>
    <name evidence="7" type="primary">CG10214_3</name>
    <name evidence="7" type="ORF">g.57278</name>
</gene>
<evidence type="ECO:0000256" key="1">
    <source>
        <dbReference type="ARBA" id="ARBA00009921"/>
    </source>
</evidence>
<dbReference type="SUPFAM" id="SSF53098">
    <property type="entry name" value="Ribonuclease H-like"/>
    <property type="match status" value="1"/>
</dbReference>
<dbReference type="Pfam" id="PF00929">
    <property type="entry name" value="RNase_T"/>
    <property type="match status" value="1"/>
</dbReference>
<keyword evidence="2" id="KW-0540">Nuclease</keyword>
<dbReference type="FunFam" id="3.30.420.10:FF:000003">
    <property type="entry name" value="Oligoribonuclease"/>
    <property type="match status" value="1"/>
</dbReference>
<dbReference type="AlphaFoldDB" id="A0A0C9QJC6"/>
<reference evidence="7" key="1">
    <citation type="submission" date="2015-01" db="EMBL/GenBank/DDBJ databases">
        <title>Transcriptome Assembly of Fopius arisanus.</title>
        <authorList>
            <person name="Geib S."/>
        </authorList>
    </citation>
    <scope>NUCLEOTIDE SEQUENCE</scope>
</reference>
<evidence type="ECO:0000313" key="7">
    <source>
        <dbReference type="EMBL" id="JAG73396.1"/>
    </source>
</evidence>
<evidence type="ECO:0000256" key="4">
    <source>
        <dbReference type="ARBA" id="ARBA00022839"/>
    </source>
</evidence>
<accession>A0A0C9QJC6</accession>
<organism evidence="7">
    <name type="scientific">Fopius arisanus</name>
    <dbReference type="NCBI Taxonomy" id="64838"/>
    <lineage>
        <taxon>Eukaryota</taxon>
        <taxon>Metazoa</taxon>
        <taxon>Ecdysozoa</taxon>
        <taxon>Arthropoda</taxon>
        <taxon>Hexapoda</taxon>
        <taxon>Insecta</taxon>
        <taxon>Pterygota</taxon>
        <taxon>Neoptera</taxon>
        <taxon>Endopterygota</taxon>
        <taxon>Hymenoptera</taxon>
        <taxon>Apocrita</taxon>
        <taxon>Ichneumonoidea</taxon>
        <taxon>Braconidae</taxon>
        <taxon>Opiinae</taxon>
        <taxon>Fopius</taxon>
    </lineage>
</organism>
<keyword evidence="3" id="KW-0378">Hydrolase</keyword>
<evidence type="ECO:0000256" key="3">
    <source>
        <dbReference type="ARBA" id="ARBA00022801"/>
    </source>
</evidence>